<keyword evidence="4 10" id="KW-0436">Ligase</keyword>
<dbReference type="EC" id="6.3.2.2" evidence="10"/>
<dbReference type="Proteomes" id="UP000188879">
    <property type="component" value="Unassembled WGS sequence"/>
</dbReference>
<name>A0A1V2GX50_9PROT</name>
<keyword evidence="5" id="KW-0317">Glutathione biosynthesis</keyword>
<comment type="similarity">
    <text evidence="10">Belongs to the glutamate--cysteine ligase type 2 family. EgtA subfamily.</text>
</comment>
<keyword evidence="8" id="KW-0809">Transit peptide</keyword>
<evidence type="ECO:0000256" key="9">
    <source>
        <dbReference type="ARBA" id="ARBA00023157"/>
    </source>
</evidence>
<dbReference type="PIRSF" id="PIRSF017901">
    <property type="entry name" value="GCL"/>
    <property type="match status" value="1"/>
</dbReference>
<evidence type="ECO:0000313" key="11">
    <source>
        <dbReference type="EMBL" id="ONG48788.1"/>
    </source>
</evidence>
<comment type="subunit">
    <text evidence="3">Homodimer or monomer when oxidized or reduced, respectively.</text>
</comment>
<keyword evidence="12" id="KW-1185">Reference proteome</keyword>
<dbReference type="AlphaFoldDB" id="A0A1V2GX50"/>
<dbReference type="InterPro" id="IPR006336">
    <property type="entry name" value="GCS2"/>
</dbReference>
<sequence>MSNPGEADLTPITSLRQLAEWFAVGSKPRADWRIGTEHEKFGFRHAGLEAPAYEPDGIRAILDGLTARGWEPILDRGNPIGLKRGGASISLEPGGQFELSGAPLEDLHGTAAELADHLAETRLVAGPMGIGFAPLGFHPLARREDMPWMPKGRYAIMRQYMPRVGAMGLDMMLRTCTVQVNLDFGDEADMVEKLRVSLALQPLATALFANSPFREGRPSGLRTLRGRVWTETDPDRTGIPAVVFEQGFGFERFVQHVLDVPMYFIMRDGAWIDATGSTFRDFMARGLPGHPGVEATMGDWADHVTTVFTDVRLKRFLEMRGADAGSPEMMVGLSAFWTGLLYDDAAQKAAASLVRPWAVEAVQALRIAVPEGGLTTPFQNRPLRDLAREVLAISRDGLRARGLGEERHLDAVDAVVASGETQADHWLRRYQEAWGQDVSKIFKEAAV</sequence>
<dbReference type="InterPro" id="IPR014746">
    <property type="entry name" value="Gln_synth/guanido_kin_cat_dom"/>
</dbReference>
<proteinExistence type="inferred from homology"/>
<comment type="similarity">
    <text evidence="2">Belongs to the carboxylate-amine ligase family. Glutamate--cysteine ligase type 2 subfamily.</text>
</comment>
<dbReference type="RefSeq" id="WP_076959349.1">
    <property type="nucleotide sequence ID" value="NZ_MLCO01000238.1"/>
</dbReference>
<evidence type="ECO:0000256" key="5">
    <source>
        <dbReference type="ARBA" id="ARBA00022684"/>
    </source>
</evidence>
<keyword evidence="9" id="KW-1015">Disulfide bond</keyword>
<dbReference type="Pfam" id="PF04107">
    <property type="entry name" value="GCS2"/>
    <property type="match status" value="1"/>
</dbReference>
<protein>
    <recommendedName>
        <fullName evidence="10">Glutamate--cysteine ligase</fullName>
        <ecNumber evidence="10">6.3.2.2</ecNumber>
    </recommendedName>
</protein>
<reference evidence="11 12" key="1">
    <citation type="submission" date="2016-10" db="EMBL/GenBank/DDBJ databases">
        <title>Draft Genome sequence of Roseomonas sp. strain M3.</title>
        <authorList>
            <person name="Subhash Y."/>
            <person name="Lee S."/>
        </authorList>
    </citation>
    <scope>NUCLEOTIDE SEQUENCE [LARGE SCALE GENOMIC DNA]</scope>
    <source>
        <strain evidence="11 12">M3</strain>
    </source>
</reference>
<dbReference type="PANTHER" id="PTHR34378:SF1">
    <property type="entry name" value="GLUTAMATE--CYSTEINE LIGASE, CHLOROPLASTIC"/>
    <property type="match status" value="1"/>
</dbReference>
<organism evidence="11 12">
    <name type="scientific">Teichococcus deserti</name>
    <dbReference type="NCBI Taxonomy" id="1817963"/>
    <lineage>
        <taxon>Bacteria</taxon>
        <taxon>Pseudomonadati</taxon>
        <taxon>Pseudomonadota</taxon>
        <taxon>Alphaproteobacteria</taxon>
        <taxon>Acetobacterales</taxon>
        <taxon>Roseomonadaceae</taxon>
        <taxon>Roseomonas</taxon>
    </lineage>
</organism>
<dbReference type="Gene3D" id="3.30.590.20">
    <property type="match status" value="1"/>
</dbReference>
<dbReference type="InterPro" id="IPR035434">
    <property type="entry name" value="GCL_bact_plant"/>
</dbReference>
<dbReference type="PANTHER" id="PTHR34378">
    <property type="entry name" value="GLUTAMATE--CYSTEINE LIGASE, CHLOROPLASTIC"/>
    <property type="match status" value="1"/>
</dbReference>
<keyword evidence="7 10" id="KW-0067">ATP-binding</keyword>
<dbReference type="OrthoDB" id="9780152at2"/>
<evidence type="ECO:0000256" key="6">
    <source>
        <dbReference type="ARBA" id="ARBA00022741"/>
    </source>
</evidence>
<evidence type="ECO:0000256" key="1">
    <source>
        <dbReference type="ARBA" id="ARBA00005006"/>
    </source>
</evidence>
<dbReference type="InterPro" id="IPR011556">
    <property type="entry name" value="Glut_cys_lig_pln_type"/>
</dbReference>
<dbReference type="SUPFAM" id="SSF55931">
    <property type="entry name" value="Glutamine synthetase/guanido kinase"/>
    <property type="match status" value="1"/>
</dbReference>
<comment type="pathway">
    <text evidence="1">Sulfur metabolism; glutathione biosynthesis; glutathione from L-cysteine and L-glutamate: step 1/2.</text>
</comment>
<evidence type="ECO:0000313" key="12">
    <source>
        <dbReference type="Proteomes" id="UP000188879"/>
    </source>
</evidence>
<evidence type="ECO:0000256" key="10">
    <source>
        <dbReference type="PIRNR" id="PIRNR017901"/>
    </source>
</evidence>
<accession>A0A1V2GX50</accession>
<evidence type="ECO:0000256" key="3">
    <source>
        <dbReference type="ARBA" id="ARBA00011153"/>
    </source>
</evidence>
<evidence type="ECO:0000256" key="2">
    <source>
        <dbReference type="ARBA" id="ARBA00010253"/>
    </source>
</evidence>
<evidence type="ECO:0000256" key="7">
    <source>
        <dbReference type="ARBA" id="ARBA00022840"/>
    </source>
</evidence>
<dbReference type="EMBL" id="MLCO01000238">
    <property type="protein sequence ID" value="ONG48788.1"/>
    <property type="molecule type" value="Genomic_DNA"/>
</dbReference>
<comment type="catalytic activity">
    <reaction evidence="10">
        <text>L-cysteine + L-glutamate + ATP = gamma-L-glutamyl-L-cysteine + ADP + phosphate + H(+)</text>
        <dbReference type="Rhea" id="RHEA:13285"/>
        <dbReference type="ChEBI" id="CHEBI:15378"/>
        <dbReference type="ChEBI" id="CHEBI:29985"/>
        <dbReference type="ChEBI" id="CHEBI:30616"/>
        <dbReference type="ChEBI" id="CHEBI:35235"/>
        <dbReference type="ChEBI" id="CHEBI:43474"/>
        <dbReference type="ChEBI" id="CHEBI:58173"/>
        <dbReference type="ChEBI" id="CHEBI:456216"/>
        <dbReference type="EC" id="6.3.2.2"/>
    </reaction>
</comment>
<evidence type="ECO:0000256" key="4">
    <source>
        <dbReference type="ARBA" id="ARBA00022598"/>
    </source>
</evidence>
<comment type="caution">
    <text evidence="11">The sequence shown here is derived from an EMBL/GenBank/DDBJ whole genome shotgun (WGS) entry which is preliminary data.</text>
</comment>
<evidence type="ECO:0000256" key="8">
    <source>
        <dbReference type="ARBA" id="ARBA00022946"/>
    </source>
</evidence>
<comment type="function">
    <text evidence="10">Catalyzes the synthesis of gamma-glutamylcysteine (gamma-GC).</text>
</comment>
<dbReference type="NCBIfam" id="TIGR01436">
    <property type="entry name" value="glu_cys_lig_pln"/>
    <property type="match status" value="1"/>
</dbReference>
<dbReference type="GO" id="GO:0005524">
    <property type="term" value="F:ATP binding"/>
    <property type="evidence" value="ECO:0007669"/>
    <property type="project" value="UniProtKB-UniRule"/>
</dbReference>
<dbReference type="GO" id="GO:0004357">
    <property type="term" value="F:glutamate-cysteine ligase activity"/>
    <property type="evidence" value="ECO:0007669"/>
    <property type="project" value="UniProtKB-UniRule"/>
</dbReference>
<dbReference type="GO" id="GO:0006750">
    <property type="term" value="P:glutathione biosynthetic process"/>
    <property type="evidence" value="ECO:0007669"/>
    <property type="project" value="UniProtKB-UniRule"/>
</dbReference>
<gene>
    <name evidence="11" type="ORF">BKE38_21500</name>
</gene>
<keyword evidence="6 10" id="KW-0547">Nucleotide-binding</keyword>